<gene>
    <name evidence="3" type="ORF">W908_05270</name>
</gene>
<name>A0A0M3T211_9GAMM</name>
<dbReference type="EMBL" id="CP006911">
    <property type="protein sequence ID" value="ALE02011.1"/>
    <property type="molecule type" value="Genomic_DNA"/>
</dbReference>
<feature type="domain" description="ABC transporter substrate-binding protein PnrA-like" evidence="2">
    <location>
        <begin position="12"/>
        <end position="298"/>
    </location>
</feature>
<reference evidence="3 4" key="1">
    <citation type="journal article" date="2015" name="Genome Announc.">
        <title>Genome Sequence of 'Candidatus Thioglobus singularis' Strain PS1, a Mixotroph from the SUP05 Clade of Marine Gammaproteobacteria.</title>
        <authorList>
            <person name="Marshall K.T."/>
            <person name="Morris R.M."/>
        </authorList>
    </citation>
    <scope>NUCLEOTIDE SEQUENCE [LARGE SCALE GENOMIC DNA]</scope>
    <source>
        <strain evidence="3 4">PS1</strain>
    </source>
</reference>
<evidence type="ECO:0000259" key="2">
    <source>
        <dbReference type="Pfam" id="PF02608"/>
    </source>
</evidence>
<keyword evidence="4" id="KW-1185">Reference proteome</keyword>
<dbReference type="GO" id="GO:0003677">
    <property type="term" value="F:DNA binding"/>
    <property type="evidence" value="ECO:0007669"/>
    <property type="project" value="UniProtKB-KW"/>
</dbReference>
<keyword evidence="3" id="KW-0238">DNA-binding</keyword>
<dbReference type="RefSeq" id="WP_053820789.1">
    <property type="nucleotide sequence ID" value="NZ_CP006911.1"/>
</dbReference>
<dbReference type="CDD" id="cd19963">
    <property type="entry name" value="PBP1_BMP-like"/>
    <property type="match status" value="1"/>
</dbReference>
<dbReference type="STRING" id="1125411.W908_05270"/>
<dbReference type="GO" id="GO:0005886">
    <property type="term" value="C:plasma membrane"/>
    <property type="evidence" value="ECO:0007669"/>
    <property type="project" value="InterPro"/>
</dbReference>
<dbReference type="Gene3D" id="3.40.50.2300">
    <property type="match status" value="2"/>
</dbReference>
<protein>
    <submittedName>
        <fullName evidence="3">DNA-binding protein</fullName>
    </submittedName>
</protein>
<evidence type="ECO:0000313" key="3">
    <source>
        <dbReference type="EMBL" id="ALE02011.1"/>
    </source>
</evidence>
<proteinExistence type="predicted"/>
<dbReference type="KEGG" id="tsn:W908_05270"/>
<dbReference type="PANTHER" id="PTHR43208">
    <property type="entry name" value="ABC TRANSPORTER SUBSTRATE-BINDING PROTEIN"/>
    <property type="match status" value="1"/>
</dbReference>
<evidence type="ECO:0000256" key="1">
    <source>
        <dbReference type="ARBA" id="ARBA00022729"/>
    </source>
</evidence>
<dbReference type="Proteomes" id="UP000068905">
    <property type="component" value="Chromosome"/>
</dbReference>
<dbReference type="InterPro" id="IPR052910">
    <property type="entry name" value="ABC-Purine-Binding"/>
</dbReference>
<keyword evidence="1" id="KW-0732">Signal</keyword>
<dbReference type="PATRIC" id="fig|1125411.7.peg.1038"/>
<accession>A0A0M3T211</accession>
<dbReference type="AlphaFoldDB" id="A0A0M3T211"/>
<evidence type="ECO:0000313" key="4">
    <source>
        <dbReference type="Proteomes" id="UP000068905"/>
    </source>
</evidence>
<dbReference type="Pfam" id="PF02608">
    <property type="entry name" value="Bmp"/>
    <property type="match status" value="1"/>
</dbReference>
<dbReference type="PANTHER" id="PTHR43208:SF1">
    <property type="entry name" value="ABC TRANSPORTER SUBSTRATE-BINDING PROTEIN"/>
    <property type="match status" value="1"/>
</dbReference>
<sequence length="341" mass="37571">MSISTNIFATPVKAAFVYVTPIGDHGWTYAHHNGVIHLKKVLGDDVIITEVENVPEDSDSERVITSLARKNDIVFTTSFGYMNPTANVAKRYPNVKFEHATGYMPSKNVANYQAKFYEGRHVLGRIAGGMTKNNIIGWVASFPIPEVIRDINSAFLAAKSVNPNIEMKIIWVYTWFDPGKESNAANALIAQGADVLFQHTASTAVMTTAEDKGVFAFGQASDMRKWGPNAQLTGIINDWGPYYVERVKAVRDGTWTSADSFEGIKQGMVKFAPMNQKIPTDIKNDAMKAIIDFAMEKVDPFTGPINKQDGTPWLGAGETAPIADLMGMQFYVEGIESQFPN</sequence>
<organism evidence="3 4">
    <name type="scientific">Candidatus Pseudothioglobus singularis PS1</name>
    <dbReference type="NCBI Taxonomy" id="1125411"/>
    <lineage>
        <taxon>Bacteria</taxon>
        <taxon>Pseudomonadati</taxon>
        <taxon>Pseudomonadota</taxon>
        <taxon>Gammaproteobacteria</taxon>
        <taxon>Candidatus Pseudothioglobaceae</taxon>
        <taxon>Candidatus Pseudothioglobus</taxon>
    </lineage>
</organism>
<dbReference type="InterPro" id="IPR003760">
    <property type="entry name" value="PnrA-like"/>
</dbReference>